<evidence type="ECO:0000256" key="3">
    <source>
        <dbReference type="SAM" id="Phobius"/>
    </source>
</evidence>
<organism evidence="5 6">
    <name type="scientific">Plasmodium knowlesi</name>
    <dbReference type="NCBI Taxonomy" id="5850"/>
    <lineage>
        <taxon>Eukaryota</taxon>
        <taxon>Sar</taxon>
        <taxon>Alveolata</taxon>
        <taxon>Apicomplexa</taxon>
        <taxon>Aconoidasida</taxon>
        <taxon>Haemosporida</taxon>
        <taxon>Plasmodiidae</taxon>
        <taxon>Plasmodium</taxon>
        <taxon>Plasmodium (Plasmodium)</taxon>
    </lineage>
</organism>
<dbReference type="VEuPathDB" id="PlasmoDB:PKNOH_S08480200"/>
<feature type="compositionally biased region" description="Basic and acidic residues" evidence="2">
    <location>
        <begin position="15"/>
        <end position="31"/>
    </location>
</feature>
<dbReference type="GO" id="GO:0005886">
    <property type="term" value="C:plasma membrane"/>
    <property type="evidence" value="ECO:0007669"/>
    <property type="project" value="TreeGrafter"/>
</dbReference>
<dbReference type="eggNOG" id="ENOG502QSDC">
    <property type="taxonomic scope" value="Eukaryota"/>
</dbReference>
<dbReference type="GO" id="GO:0017124">
    <property type="term" value="F:SH3 domain binding"/>
    <property type="evidence" value="ECO:0007669"/>
    <property type="project" value="TreeGrafter"/>
</dbReference>
<feature type="region of interest" description="Disordered" evidence="2">
    <location>
        <begin position="112"/>
        <end position="238"/>
    </location>
</feature>
<comment type="caution">
    <text evidence="5">The sequence shown here is derived from an EMBL/GenBank/DDBJ whole genome shotgun (WGS) entry which is preliminary data.</text>
</comment>
<gene>
    <name evidence="5" type="ORF">PKNOH_S08480200</name>
</gene>
<dbReference type="Gene3D" id="3.30.40.10">
    <property type="entry name" value="Zinc/RING finger domain, C3HC4 (zinc finger)"/>
    <property type="match status" value="1"/>
</dbReference>
<dbReference type="PANTHER" id="PTHR23007:SF11">
    <property type="entry name" value="E3 UBIQUITIN-PROTEIN LIGASE CBL"/>
    <property type="match status" value="1"/>
</dbReference>
<reference evidence="5 6" key="1">
    <citation type="submission" date="2017-05" db="EMBL/GenBank/DDBJ databases">
        <title>PacBio assembly of a Plasmodium knowlesi genome sequence with Hi-C correction and manual annotation of the SICAvar gene family.</title>
        <authorList>
            <person name="Lapp S.A."/>
            <person name="Geraldo J.A."/>
            <person name="Chien J.-T."/>
            <person name="Ay F."/>
            <person name="Pakala S.B."/>
            <person name="Batugedara G."/>
            <person name="Humphrey J.C."/>
            <person name="Debarry J.D."/>
            <person name="Le Roch K.G."/>
            <person name="Galinski M.R."/>
            <person name="Kissinger J.C."/>
        </authorList>
    </citation>
    <scope>NUCLEOTIDE SEQUENCE [LARGE SCALE GENOMIC DNA]</scope>
    <source>
        <strain evidence="6">Malayan Strain Pk1 (A+)</strain>
    </source>
</reference>
<feature type="compositionally biased region" description="Basic and acidic residues" evidence="2">
    <location>
        <begin position="212"/>
        <end position="222"/>
    </location>
</feature>
<feature type="transmembrane region" description="Helical" evidence="3">
    <location>
        <begin position="603"/>
        <end position="625"/>
    </location>
</feature>
<feature type="compositionally biased region" description="Low complexity" evidence="2">
    <location>
        <begin position="169"/>
        <end position="180"/>
    </location>
</feature>
<dbReference type="EMBL" id="NETL01000022">
    <property type="protein sequence ID" value="OTN66612.1"/>
    <property type="molecule type" value="Genomic_DNA"/>
</dbReference>
<name>A0A1Y3DPM7_PLAKN</name>
<feature type="region of interest" description="Disordered" evidence="2">
    <location>
        <begin position="264"/>
        <end position="291"/>
    </location>
</feature>
<dbReference type="OMA" id="HFQYFIW"/>
<dbReference type="GO" id="GO:0007165">
    <property type="term" value="P:signal transduction"/>
    <property type="evidence" value="ECO:0007669"/>
    <property type="project" value="TreeGrafter"/>
</dbReference>
<accession>A0A1Y3DPM7</accession>
<evidence type="ECO:0000256" key="2">
    <source>
        <dbReference type="SAM" id="MobiDB-lite"/>
    </source>
</evidence>
<dbReference type="GO" id="GO:0023051">
    <property type="term" value="P:regulation of signaling"/>
    <property type="evidence" value="ECO:0007669"/>
    <property type="project" value="InterPro"/>
</dbReference>
<dbReference type="InterPro" id="IPR024162">
    <property type="entry name" value="Adaptor_Cbl"/>
</dbReference>
<evidence type="ECO:0000313" key="6">
    <source>
        <dbReference type="Proteomes" id="UP000195012"/>
    </source>
</evidence>
<sequence length="945" mass="109140">MQALLAPTMSGTKGQMEEKHAPEIVPREGAKNKKKLRSFHFLKKKNEERSADNNRSMEHMFSSSMSDYASLKNNQKEVTNGKVSKSHVRDLEIPNVRVKNKFQCVHVHGAENNSPNLRLHESSEREDAALPHDLSGGSNRHRHSSNHGASNGASHDSNHHVGRHGASHNVNNNKSNNPNNGLSEMPPSPHSVHDEDENASLRDHSALPTTFRRNEELEENHSRGVAIEEEPNGQSLDIVSGNADEMENVTRGIGGNGNIICENAPIENNPRSENRLNEGIVPPSGGNIGRQNDLLASMQNQNRNEAQNDPSRSRNSAENTSNTEELDYYVLTIGDLRNTHVNESEYENEEGLELAFYQRCFIGKILGYEIKPNFEEYNLNKAIRIILFIFVMLALFSMEFALLYNNLLKVRVAENEFLLVESNYNSAFLNNFLFQFNEKELKTWHLTNDMIRDEISNGNFTLHNNMCEVVNKLNIKCDHLLEFYNSNDEKNKKKIIENSIHLYDELSKRNMSIYRVKESLLSPCKNISSNTLTGGSNYVFLFVSEKKHLKVSTIFLILTVFFFCMRIALILSRILYDFVLFLCFKNYRLSIESKRRYLAKYMWSVSTILFLEIILGGDCVTWWLHDIDPIFNYYFQYFLWYITLFCLLSYVLHRVFRKYALRNESDNCSSASFSMQYVHDFLFGVNIVFACLFILFNISKATVITIILTDIVLFIDILNDSYIEQIRLTNFGDFPSNRQRKKKLHIIESSKKNGKKFTLVRLNEHIYRDITQESNTGERESKSKIDFTENNKGELKKSWYIKNKIFDLNNLFSRRNIKKKKIQKNDTINGKEIEEGNDNNSKDENQNHVDNEKYDSVENNTGTSSLEYCEICDERFKNVVLYPCMHGGFCETCIRSMIFNSLKLKDSFPNCPLCRDSIKNVYKISYEDSQKKVQAVTILTIRVKQ</sequence>
<keyword evidence="1" id="KW-0863">Zinc-finger</keyword>
<feature type="transmembrane region" description="Helical" evidence="3">
    <location>
        <begin position="637"/>
        <end position="656"/>
    </location>
</feature>
<keyword evidence="1" id="KW-0479">Metal-binding</keyword>
<feature type="domain" description="RING-type" evidence="4">
    <location>
        <begin position="869"/>
        <end position="915"/>
    </location>
</feature>
<feature type="compositionally biased region" description="Basic and acidic residues" evidence="2">
    <location>
        <begin position="118"/>
        <end position="130"/>
    </location>
</feature>
<dbReference type="GO" id="GO:0061630">
    <property type="term" value="F:ubiquitin protein ligase activity"/>
    <property type="evidence" value="ECO:0007669"/>
    <property type="project" value="TreeGrafter"/>
</dbReference>
<dbReference type="VEuPathDB" id="PlasmoDB:PKA1H_130013400"/>
<keyword evidence="1" id="KW-0862">Zinc</keyword>
<evidence type="ECO:0000256" key="1">
    <source>
        <dbReference type="PROSITE-ProRule" id="PRU00175"/>
    </source>
</evidence>
<dbReference type="SUPFAM" id="SSF57850">
    <property type="entry name" value="RING/U-box"/>
    <property type="match status" value="1"/>
</dbReference>
<feature type="region of interest" description="Disordered" evidence="2">
    <location>
        <begin position="302"/>
        <end position="321"/>
    </location>
</feature>
<feature type="region of interest" description="Disordered" evidence="2">
    <location>
        <begin position="828"/>
        <end position="859"/>
    </location>
</feature>
<dbReference type="PROSITE" id="PS50089">
    <property type="entry name" value="ZF_RING_2"/>
    <property type="match status" value="1"/>
</dbReference>
<feature type="transmembrane region" description="Helical" evidence="3">
    <location>
        <begin position="551"/>
        <end position="568"/>
    </location>
</feature>
<feature type="transmembrane region" description="Helical" evidence="3">
    <location>
        <begin position="574"/>
        <end position="591"/>
    </location>
</feature>
<dbReference type="Pfam" id="PF13920">
    <property type="entry name" value="zf-C3HC4_3"/>
    <property type="match status" value="1"/>
</dbReference>
<feature type="transmembrane region" description="Helical" evidence="3">
    <location>
        <begin position="677"/>
        <end position="695"/>
    </location>
</feature>
<feature type="compositionally biased region" description="Polar residues" evidence="2">
    <location>
        <begin position="146"/>
        <end position="155"/>
    </location>
</feature>
<protein>
    <submittedName>
        <fullName evidence="5">Putative Zinc finger protein</fullName>
    </submittedName>
</protein>
<dbReference type="InterPro" id="IPR013083">
    <property type="entry name" value="Znf_RING/FYVE/PHD"/>
</dbReference>
<dbReference type="GO" id="GO:0045121">
    <property type="term" value="C:membrane raft"/>
    <property type="evidence" value="ECO:0007669"/>
    <property type="project" value="TreeGrafter"/>
</dbReference>
<dbReference type="PANTHER" id="PTHR23007">
    <property type="entry name" value="CBL"/>
    <property type="match status" value="1"/>
</dbReference>
<evidence type="ECO:0000259" key="4">
    <source>
        <dbReference type="PROSITE" id="PS50089"/>
    </source>
</evidence>
<evidence type="ECO:0000313" key="5">
    <source>
        <dbReference type="EMBL" id="OTN66612.1"/>
    </source>
</evidence>
<dbReference type="OrthoDB" id="10017393at2759"/>
<dbReference type="Proteomes" id="UP000195012">
    <property type="component" value="Unassembled WGS sequence"/>
</dbReference>
<dbReference type="GO" id="GO:0008270">
    <property type="term" value="F:zinc ion binding"/>
    <property type="evidence" value="ECO:0007669"/>
    <property type="project" value="UniProtKB-KW"/>
</dbReference>
<feature type="region of interest" description="Disordered" evidence="2">
    <location>
        <begin position="1"/>
        <end position="36"/>
    </location>
</feature>
<keyword evidence="3" id="KW-0812">Transmembrane</keyword>
<feature type="compositionally biased region" description="Basic and acidic residues" evidence="2">
    <location>
        <begin position="829"/>
        <end position="856"/>
    </location>
</feature>
<dbReference type="VEuPathDB" id="PlasmoDB:PKNH_1308700"/>
<feature type="transmembrane region" description="Helical" evidence="3">
    <location>
        <begin position="382"/>
        <end position="404"/>
    </location>
</feature>
<dbReference type="AlphaFoldDB" id="A0A1Y3DPM7"/>
<dbReference type="InterPro" id="IPR001841">
    <property type="entry name" value="Znf_RING"/>
</dbReference>
<keyword evidence="3" id="KW-0472">Membrane</keyword>
<proteinExistence type="predicted"/>
<keyword evidence="3" id="KW-1133">Transmembrane helix</keyword>
<dbReference type="SMART" id="SM00184">
    <property type="entry name" value="RING"/>
    <property type="match status" value="1"/>
</dbReference>